<dbReference type="EMBL" id="CAJVPM010003352">
    <property type="protein sequence ID" value="CAG8500085.1"/>
    <property type="molecule type" value="Genomic_DNA"/>
</dbReference>
<organism evidence="1 2">
    <name type="scientific">Scutellospora calospora</name>
    <dbReference type="NCBI Taxonomy" id="85575"/>
    <lineage>
        <taxon>Eukaryota</taxon>
        <taxon>Fungi</taxon>
        <taxon>Fungi incertae sedis</taxon>
        <taxon>Mucoromycota</taxon>
        <taxon>Glomeromycotina</taxon>
        <taxon>Glomeromycetes</taxon>
        <taxon>Diversisporales</taxon>
        <taxon>Gigasporaceae</taxon>
        <taxon>Scutellospora</taxon>
    </lineage>
</organism>
<evidence type="ECO:0000313" key="2">
    <source>
        <dbReference type="Proteomes" id="UP000789860"/>
    </source>
</evidence>
<comment type="caution">
    <text evidence="1">The sequence shown here is derived from an EMBL/GenBank/DDBJ whole genome shotgun (WGS) entry which is preliminary data.</text>
</comment>
<proteinExistence type="predicted"/>
<dbReference type="Proteomes" id="UP000789860">
    <property type="component" value="Unassembled WGS sequence"/>
</dbReference>
<reference evidence="1" key="1">
    <citation type="submission" date="2021-06" db="EMBL/GenBank/DDBJ databases">
        <authorList>
            <person name="Kallberg Y."/>
            <person name="Tangrot J."/>
            <person name="Rosling A."/>
        </authorList>
    </citation>
    <scope>NUCLEOTIDE SEQUENCE</scope>
    <source>
        <strain evidence="1">AU212A</strain>
    </source>
</reference>
<protein>
    <submittedName>
        <fullName evidence="1">8528_t:CDS:1</fullName>
    </submittedName>
</protein>
<name>A0ACA9KYP2_9GLOM</name>
<sequence>MSPTTPIESIQWDNSVEDRPLPALTNIKDNYDYIIPTLPMNDSNEEHPENLSDLARTAFDLSIQYFGEYDVACLLSKKFPLRESALSNVTKRVDVDLDGKDVEGIDKVGLIKATFQIIKEALEDNPEKLTLQALTLWETITNFTVHHQIPTSSTWKLVDKTYPLLFGKISDSNSRIKQNAINLFILLAKTYNTSVHSAVSLVLKPAKSNSQPPKQSKAKVELVTRLVEEFGIDKVLKLNLESVMQVSVSYLNNNNGEVRDSAVKLVVEVIKLVGREKVKDFIIDIKPILSENIWNLVNEYEETTGKIAGQIPSPPPSPKIKPDIKDLEVNEELIRTPLAQRGTVTRLEQQVMELKSMFNTTNSFLKDDYSTVIAANAAKVIEEPEELTEQELKELEELEAEELLLKNSNNVPDSCVLPSKVEKTSKKSSTRIGSKPTPTPGKQNSKKSKTDTVPPKKQPLKGSLTSKPVLKDRRDSAEEIKRISRKGSKPTDTTLCEEPDECEASKENLVTHYWTECPVLTKCRLCNIILEISTLDDHMLTDCDKAKFVKQCPTCREVVDADDYLAHVNKQTCLAIRDDIVRCPLCKTVIKPATEEGWKSHLLNTNGCPKNRRKSNVRPNTSTAESSTSGGKKHASKKTTEIGSKSSLVSKTLSKSKVTTSNGACPICKSRKWHSDGLGGLVCQFGHQREGFQEQENEIEPTPVTGKRRRSRTGKATNEHYAYQNRTEYTRVLLSVIQWVLRRQLHVLIHEMGFVPQIEQVVQHLWILYVNKISEMDLDPTSTNHDVSEGYSSTFQDDNEDSLEFLIDVPQDSDSDSENDDQQRSGANEFYDFKSTAKTFANHHALPCRISSMRLSYVLAIIYLGCVWLRIPIINGDIIRWASTGRLSYLIIRQELPNDMKLHLGSHFVKKFFEKERIQSYNHLINLETDFIAFYKNFYGITFPEINAPPILYRFIRDFMLPVESYVISKELAQLINLKLELNRNLEPYIALLAVIIVVIKMIYGLDGRTRVPSDKDELFQYFPKFEDWIKKLSERQEKNFSKEIPSDFSDLKEWIDSNPDKYIKYCSDTLIGRERWPQKSENTHSYIHRYREKKIEEMERLSKPFHELSEMVVPVIEDQVRENKLKILEKATYPTLQTFTIQGFYMMQKEKKRNEKIIENFKNGIDDFIEPIEEEIQELNFCVEVPDKQKSSKIHSFSEDPLKDLRNRYSTFLFRKYRDNDGPNLTFGEEYTAYLQNRSESTLFKKSVELVGDFHEDYERILVFASKMVNTTMYVVQEAVMKIEVDLYRIIESENL</sequence>
<accession>A0ACA9KYP2</accession>
<evidence type="ECO:0000313" key="1">
    <source>
        <dbReference type="EMBL" id="CAG8500085.1"/>
    </source>
</evidence>
<keyword evidence="2" id="KW-1185">Reference proteome</keyword>
<gene>
    <name evidence="1" type="ORF">SCALOS_LOCUS3202</name>
</gene>